<protein>
    <submittedName>
        <fullName evidence="5">Predicted transcriptional regulator</fullName>
    </submittedName>
</protein>
<dbReference type="STRING" id="2017.SAMN05444320_10379"/>
<evidence type="ECO:0000256" key="2">
    <source>
        <dbReference type="ARBA" id="ARBA00023015"/>
    </source>
</evidence>
<evidence type="ECO:0000256" key="3">
    <source>
        <dbReference type="ARBA" id="ARBA00023125"/>
    </source>
</evidence>
<evidence type="ECO:0000313" key="6">
    <source>
        <dbReference type="Proteomes" id="UP000184501"/>
    </source>
</evidence>
<dbReference type="Pfam" id="PF03965">
    <property type="entry name" value="Penicillinase_R"/>
    <property type="match status" value="1"/>
</dbReference>
<dbReference type="AlphaFoldDB" id="A0A1M5AEL1"/>
<organism evidence="5 6">
    <name type="scientific">Streptoalloteichus hindustanus</name>
    <dbReference type="NCBI Taxonomy" id="2017"/>
    <lineage>
        <taxon>Bacteria</taxon>
        <taxon>Bacillati</taxon>
        <taxon>Actinomycetota</taxon>
        <taxon>Actinomycetes</taxon>
        <taxon>Pseudonocardiales</taxon>
        <taxon>Pseudonocardiaceae</taxon>
        <taxon>Streptoalloteichus</taxon>
    </lineage>
</organism>
<sequence length="127" mass="14139">MEQLWAAEETRAEESHTGEPHVGLTVRQVRDLLAPSRPLAYTTVLTVLDNLYKKGLARRALVGRAYTYRAVASREEHAAELMAQALSASADRSLAFLRFVDRMSAEDIAALRSALDRATRHLDEESS</sequence>
<dbReference type="EMBL" id="FQVN01000003">
    <property type="protein sequence ID" value="SHF28536.1"/>
    <property type="molecule type" value="Genomic_DNA"/>
</dbReference>
<keyword evidence="4" id="KW-0804">Transcription</keyword>
<dbReference type="OrthoDB" id="9813987at2"/>
<keyword evidence="3" id="KW-0238">DNA-binding</keyword>
<name>A0A1M5AEL1_STRHI</name>
<dbReference type="SUPFAM" id="SSF46785">
    <property type="entry name" value="Winged helix' DNA-binding domain"/>
    <property type="match status" value="1"/>
</dbReference>
<dbReference type="InterPro" id="IPR036388">
    <property type="entry name" value="WH-like_DNA-bd_sf"/>
</dbReference>
<proteinExistence type="inferred from homology"/>
<dbReference type="Gene3D" id="1.10.10.10">
    <property type="entry name" value="Winged helix-like DNA-binding domain superfamily/Winged helix DNA-binding domain"/>
    <property type="match status" value="1"/>
</dbReference>
<evidence type="ECO:0000256" key="1">
    <source>
        <dbReference type="ARBA" id="ARBA00011046"/>
    </source>
</evidence>
<evidence type="ECO:0000313" key="5">
    <source>
        <dbReference type="EMBL" id="SHF28536.1"/>
    </source>
</evidence>
<dbReference type="Proteomes" id="UP000184501">
    <property type="component" value="Unassembled WGS sequence"/>
</dbReference>
<dbReference type="Gene3D" id="6.10.140.850">
    <property type="match status" value="1"/>
</dbReference>
<comment type="similarity">
    <text evidence="1">Belongs to the BlaI transcriptional regulatory family.</text>
</comment>
<dbReference type="GO" id="GO:0003677">
    <property type="term" value="F:DNA binding"/>
    <property type="evidence" value="ECO:0007669"/>
    <property type="project" value="UniProtKB-KW"/>
</dbReference>
<dbReference type="InterPro" id="IPR005650">
    <property type="entry name" value="BlaI_family"/>
</dbReference>
<reference evidence="5 6" key="1">
    <citation type="submission" date="2016-11" db="EMBL/GenBank/DDBJ databases">
        <authorList>
            <person name="Jaros S."/>
            <person name="Januszkiewicz K."/>
            <person name="Wedrychowicz H."/>
        </authorList>
    </citation>
    <scope>NUCLEOTIDE SEQUENCE [LARGE SCALE GENOMIC DNA]</scope>
    <source>
        <strain evidence="5 6">DSM 44523</strain>
    </source>
</reference>
<gene>
    <name evidence="5" type="ORF">SAMN05444320_10379</name>
</gene>
<evidence type="ECO:0000256" key="4">
    <source>
        <dbReference type="ARBA" id="ARBA00023163"/>
    </source>
</evidence>
<dbReference type="GO" id="GO:0045892">
    <property type="term" value="P:negative regulation of DNA-templated transcription"/>
    <property type="evidence" value="ECO:0007669"/>
    <property type="project" value="InterPro"/>
</dbReference>
<keyword evidence="2" id="KW-0805">Transcription regulation</keyword>
<keyword evidence="6" id="KW-1185">Reference proteome</keyword>
<dbReference type="InterPro" id="IPR036390">
    <property type="entry name" value="WH_DNA-bd_sf"/>
</dbReference>
<accession>A0A1M5AEL1</accession>